<evidence type="ECO:0000259" key="1">
    <source>
        <dbReference type="Pfam" id="PF05193"/>
    </source>
</evidence>
<gene>
    <name evidence="2" type="ORF">CE91St16_17000</name>
</gene>
<protein>
    <submittedName>
        <fullName evidence="2">Zinc protease</fullName>
    </submittedName>
</protein>
<keyword evidence="2" id="KW-0378">Hydrolase</keyword>
<sequence>MTQPPLVIPATVEVPQAEKTTLANGATLYTLASDDFEVLRITFVFRAGSAVQRVPFSASAAANMLAEGTRDMTAQQIAEQLDYYGSYFDVNIDRDYAYISFCTLSKFFGQTLAVAEQVLLHPTFPEEELRTYCAKRKQRLAIERTKVDVEAREAFARTMFGPEHPYGISADENDYDRLTRADVAEFYARHYTAANGFVVYSGRIGEQEREAVAALAERLPRSESETGTPFPAPVTRHEAFVEHPGAVQSSIRIGRMLFPRQHPDFLGMQVVASALGGYFGSRLMQNLREERGYTYGVVAAMVNFEQAGYFAIATQVGTDVTRDALREIYAEIERLRTEPMPDEELLLVKNIMIGEMMRILDGPFGIADVTIENILCGRDHTVIGENIRRIQAMTPADVQRLAQKYLAREDLVTVIAGDPAPEERQAAEEKADRQ</sequence>
<keyword evidence="2" id="KW-0645">Protease</keyword>
<dbReference type="GO" id="GO:0008233">
    <property type="term" value="F:peptidase activity"/>
    <property type="evidence" value="ECO:0007669"/>
    <property type="project" value="UniProtKB-KW"/>
</dbReference>
<dbReference type="Gene3D" id="3.30.830.10">
    <property type="entry name" value="Metalloenzyme, LuxS/M16 peptidase-like"/>
    <property type="match status" value="2"/>
</dbReference>
<name>A0AA37NRD0_9BACT</name>
<dbReference type="AlphaFoldDB" id="A0AA37NRD0"/>
<organism evidence="2 3">
    <name type="scientific">Alistipes finegoldii</name>
    <dbReference type="NCBI Taxonomy" id="214856"/>
    <lineage>
        <taxon>Bacteria</taxon>
        <taxon>Pseudomonadati</taxon>
        <taxon>Bacteroidota</taxon>
        <taxon>Bacteroidia</taxon>
        <taxon>Bacteroidales</taxon>
        <taxon>Rikenellaceae</taxon>
        <taxon>Alistipes</taxon>
    </lineage>
</organism>
<feature type="domain" description="Peptidase M16 C-terminal" evidence="1">
    <location>
        <begin position="178"/>
        <end position="351"/>
    </location>
</feature>
<evidence type="ECO:0000313" key="3">
    <source>
        <dbReference type="Proteomes" id="UP001055105"/>
    </source>
</evidence>
<dbReference type="Pfam" id="PF05193">
    <property type="entry name" value="Peptidase_M16_C"/>
    <property type="match status" value="1"/>
</dbReference>
<evidence type="ECO:0000313" key="2">
    <source>
        <dbReference type="EMBL" id="GKI18792.1"/>
    </source>
</evidence>
<dbReference type="PANTHER" id="PTHR11851:SF224">
    <property type="entry name" value="PROCESSING PROTEASE"/>
    <property type="match status" value="1"/>
</dbReference>
<dbReference type="PANTHER" id="PTHR11851">
    <property type="entry name" value="METALLOPROTEASE"/>
    <property type="match status" value="1"/>
</dbReference>
<dbReference type="InterPro" id="IPR007863">
    <property type="entry name" value="Peptidase_M16_C"/>
</dbReference>
<dbReference type="EMBL" id="BQOL01000001">
    <property type="protein sequence ID" value="GKI18792.1"/>
    <property type="molecule type" value="Genomic_DNA"/>
</dbReference>
<dbReference type="GO" id="GO:0006508">
    <property type="term" value="P:proteolysis"/>
    <property type="evidence" value="ECO:0007669"/>
    <property type="project" value="UniProtKB-KW"/>
</dbReference>
<proteinExistence type="predicted"/>
<comment type="caution">
    <text evidence="2">The sequence shown here is derived from an EMBL/GenBank/DDBJ whole genome shotgun (WGS) entry which is preliminary data.</text>
</comment>
<reference evidence="2" key="1">
    <citation type="submission" date="2022-01" db="EMBL/GenBank/DDBJ databases">
        <title>Novel bile acid biosynthetic pathways are enriched in the microbiome of centenarians.</title>
        <authorList>
            <person name="Sato Y."/>
            <person name="Atarashi K."/>
            <person name="Plichta R.D."/>
            <person name="Arai Y."/>
            <person name="Sasajima S."/>
            <person name="Kearney M.S."/>
            <person name="Suda W."/>
            <person name="Takeshita K."/>
            <person name="Sasaki T."/>
            <person name="Okamoto S."/>
            <person name="Skelly N.A."/>
            <person name="Okamura Y."/>
            <person name="Vlamakis H."/>
            <person name="Li Y."/>
            <person name="Tanoue T."/>
            <person name="Takei H."/>
            <person name="Nittono H."/>
            <person name="Narushima S."/>
            <person name="Irie J."/>
            <person name="Itoh H."/>
            <person name="Moriya K."/>
            <person name="Sugiura Y."/>
            <person name="Suematsu M."/>
            <person name="Moritoki N."/>
            <person name="Shibata S."/>
            <person name="Littman R.D."/>
            <person name="Fischbach A.M."/>
            <person name="Uwamino Y."/>
            <person name="Inoue T."/>
            <person name="Honda A."/>
            <person name="Hattori M."/>
            <person name="Murai T."/>
            <person name="Xavier J.R."/>
            <person name="Hirose N."/>
            <person name="Honda K."/>
        </authorList>
    </citation>
    <scope>NUCLEOTIDE SEQUENCE</scope>
    <source>
        <strain evidence="2">CE91-St16</strain>
    </source>
</reference>
<dbReference type="Proteomes" id="UP001055105">
    <property type="component" value="Unassembled WGS sequence"/>
</dbReference>
<dbReference type="InterPro" id="IPR050361">
    <property type="entry name" value="MPP/UQCRC_Complex"/>
</dbReference>
<dbReference type="InterPro" id="IPR011249">
    <property type="entry name" value="Metalloenz_LuxS/M16"/>
</dbReference>
<dbReference type="GO" id="GO:0046872">
    <property type="term" value="F:metal ion binding"/>
    <property type="evidence" value="ECO:0007669"/>
    <property type="project" value="InterPro"/>
</dbReference>
<dbReference type="SUPFAM" id="SSF63411">
    <property type="entry name" value="LuxS/MPP-like metallohydrolase"/>
    <property type="match status" value="2"/>
</dbReference>
<dbReference type="RefSeq" id="WP_244076436.1">
    <property type="nucleotide sequence ID" value="NZ_AP025581.1"/>
</dbReference>
<accession>A0AA37NRD0</accession>